<dbReference type="Pfam" id="PF08240">
    <property type="entry name" value="ADH_N"/>
    <property type="match status" value="1"/>
</dbReference>
<sequence>MQSINITTYSDPSGYKLSSLPKPEVSDPSDVVIQVYAASINPIDVKKAAGAMKMLFKDPFPYKIGYDCAGIVLAVGGTVTRVKPGDEVYTRLPESHRGSWSQFAKCPESDVALKPASLSFEAAASLPLAAMTALQALQKYNGSLAGKTVFVPAGLSGTGSYACQLAKNVFGAGKVITTVSTSKVPKVPELLGEGVVDEIIDYTQTNAATSIPPKSVDFMFDTTGQAMEFLSRMVPKTGLVISVSTTPSGKQMQNAKVMKSPGAGNIPWVASALLNMMDSVRKWRAKRWGVGYEYMFLESKGTDLDALRGHVDAGRLKPVVGLSVKFEDIEGVKKAAMTSYQGKGAIGKTVIRMDVK</sequence>
<dbReference type="PANTHER" id="PTHR11695:SF294">
    <property type="entry name" value="RETICULON-4-INTERACTING PROTEIN 1, MITOCHONDRIAL"/>
    <property type="match status" value="1"/>
</dbReference>
<organism evidence="2 3">
    <name type="scientific">Metarhizium rileyi (strain RCEF 4871)</name>
    <name type="common">Nomuraea rileyi</name>
    <dbReference type="NCBI Taxonomy" id="1649241"/>
    <lineage>
        <taxon>Eukaryota</taxon>
        <taxon>Fungi</taxon>
        <taxon>Dikarya</taxon>
        <taxon>Ascomycota</taxon>
        <taxon>Pezizomycotina</taxon>
        <taxon>Sordariomycetes</taxon>
        <taxon>Hypocreomycetidae</taxon>
        <taxon>Hypocreales</taxon>
        <taxon>Clavicipitaceae</taxon>
        <taxon>Metarhizium</taxon>
    </lineage>
</organism>
<proteinExistence type="predicted"/>
<dbReference type="InterPro" id="IPR036291">
    <property type="entry name" value="NAD(P)-bd_dom_sf"/>
</dbReference>
<dbReference type="EMBL" id="SBHS01000010">
    <property type="protein sequence ID" value="TWU74637.1"/>
    <property type="molecule type" value="Genomic_DNA"/>
</dbReference>
<dbReference type="Gene3D" id="3.40.50.720">
    <property type="entry name" value="NAD(P)-binding Rossmann-like Domain"/>
    <property type="match status" value="1"/>
</dbReference>
<evidence type="ECO:0000313" key="2">
    <source>
        <dbReference type="EMBL" id="TWU74637.1"/>
    </source>
</evidence>
<dbReference type="SMART" id="SM00829">
    <property type="entry name" value="PKS_ER"/>
    <property type="match status" value="1"/>
</dbReference>
<comment type="caution">
    <text evidence="2">The sequence shown here is derived from an EMBL/GenBank/DDBJ whole genome shotgun (WGS) entry which is preliminary data.</text>
</comment>
<dbReference type="GO" id="GO:0005739">
    <property type="term" value="C:mitochondrion"/>
    <property type="evidence" value="ECO:0007669"/>
    <property type="project" value="TreeGrafter"/>
</dbReference>
<feature type="domain" description="Enoyl reductase (ER)" evidence="1">
    <location>
        <begin position="10"/>
        <end position="351"/>
    </location>
</feature>
<dbReference type="SUPFAM" id="SSF50129">
    <property type="entry name" value="GroES-like"/>
    <property type="match status" value="1"/>
</dbReference>
<protein>
    <recommendedName>
        <fullName evidence="1">Enoyl reductase (ER) domain-containing protein</fullName>
    </recommendedName>
</protein>
<dbReference type="InterPro" id="IPR013154">
    <property type="entry name" value="ADH-like_N"/>
</dbReference>
<evidence type="ECO:0000259" key="1">
    <source>
        <dbReference type="SMART" id="SM00829"/>
    </source>
</evidence>
<dbReference type="PANTHER" id="PTHR11695">
    <property type="entry name" value="ALCOHOL DEHYDROGENASE RELATED"/>
    <property type="match status" value="1"/>
</dbReference>
<dbReference type="SUPFAM" id="SSF51735">
    <property type="entry name" value="NAD(P)-binding Rossmann-fold domains"/>
    <property type="match status" value="1"/>
</dbReference>
<evidence type="ECO:0000313" key="3">
    <source>
        <dbReference type="Proteomes" id="UP000317257"/>
    </source>
</evidence>
<reference evidence="3" key="1">
    <citation type="submission" date="2018-12" db="EMBL/GenBank/DDBJ databases">
        <title>The complete genome of Metarhizium rileyi, a key fungal pathogen of Lepidoptera.</title>
        <authorList>
            <person name="Binneck E."/>
            <person name="Lastra C.C.L."/>
            <person name="Sosa-Gomez D.R."/>
        </authorList>
    </citation>
    <scope>NUCLEOTIDE SEQUENCE [LARGE SCALE GENOMIC DNA]</scope>
    <source>
        <strain evidence="3">Cep018-CH2</strain>
    </source>
</reference>
<gene>
    <name evidence="2" type="ORF">ED733_002729</name>
</gene>
<dbReference type="InterPro" id="IPR011032">
    <property type="entry name" value="GroES-like_sf"/>
</dbReference>
<dbReference type="InterPro" id="IPR050700">
    <property type="entry name" value="YIM1/Zinc_Alcohol_DH_Fams"/>
</dbReference>
<dbReference type="CDD" id="cd05289">
    <property type="entry name" value="MDR_like_2"/>
    <property type="match status" value="1"/>
</dbReference>
<name>A0A5C6GCA0_METRR</name>
<dbReference type="AlphaFoldDB" id="A0A5C6GCA0"/>
<dbReference type="Pfam" id="PF13602">
    <property type="entry name" value="ADH_zinc_N_2"/>
    <property type="match status" value="1"/>
</dbReference>
<accession>A0A5C6GCA0</accession>
<dbReference type="GO" id="GO:0016491">
    <property type="term" value="F:oxidoreductase activity"/>
    <property type="evidence" value="ECO:0007669"/>
    <property type="project" value="InterPro"/>
</dbReference>
<dbReference type="Proteomes" id="UP000317257">
    <property type="component" value="Unassembled WGS sequence"/>
</dbReference>
<dbReference type="Gene3D" id="3.90.180.10">
    <property type="entry name" value="Medium-chain alcohol dehydrogenases, catalytic domain"/>
    <property type="match status" value="1"/>
</dbReference>
<dbReference type="InterPro" id="IPR020843">
    <property type="entry name" value="ER"/>
</dbReference>